<comment type="caution">
    <text evidence="2">The sequence shown here is derived from an EMBL/GenBank/DDBJ whole genome shotgun (WGS) entry which is preliminary data.</text>
</comment>
<organism evidence="2 3">
    <name type="scientific">Erythrobacter rubeus</name>
    <dbReference type="NCBI Taxonomy" id="2760803"/>
    <lineage>
        <taxon>Bacteria</taxon>
        <taxon>Pseudomonadati</taxon>
        <taxon>Pseudomonadota</taxon>
        <taxon>Alphaproteobacteria</taxon>
        <taxon>Sphingomonadales</taxon>
        <taxon>Erythrobacteraceae</taxon>
        <taxon>Erythrobacter/Porphyrobacter group</taxon>
        <taxon>Erythrobacter</taxon>
    </lineage>
</organism>
<sequence length="129" mass="13802">MISHVMIGSNDIERSKAFYNAVLGVLGAGEPMVHVNDTGHTRLFYMHGGHTFSISEPINGEEANCANGFTIGFACDSLEQVTEMHDVAIANGGTSIEDPPGPRESTMGTMNLCYFLDPDGHKVCGINRG</sequence>
<dbReference type="InterPro" id="IPR029068">
    <property type="entry name" value="Glyas_Bleomycin-R_OHBP_Dase"/>
</dbReference>
<evidence type="ECO:0000259" key="1">
    <source>
        <dbReference type="PROSITE" id="PS51819"/>
    </source>
</evidence>
<keyword evidence="3" id="KW-1185">Reference proteome</keyword>
<dbReference type="CDD" id="cd07262">
    <property type="entry name" value="VOC_like"/>
    <property type="match status" value="1"/>
</dbReference>
<proteinExistence type="predicted"/>
<dbReference type="RefSeq" id="WP_190788291.1">
    <property type="nucleotide sequence ID" value="NZ_JACXLC010000001.1"/>
</dbReference>
<dbReference type="PANTHER" id="PTHR35006:SF1">
    <property type="entry name" value="BLL2941 PROTEIN"/>
    <property type="match status" value="1"/>
</dbReference>
<gene>
    <name evidence="2" type="ORF">IB285_11445</name>
</gene>
<evidence type="ECO:0000313" key="2">
    <source>
        <dbReference type="EMBL" id="MBD2842866.1"/>
    </source>
</evidence>
<feature type="domain" description="VOC" evidence="1">
    <location>
        <begin position="1"/>
        <end position="128"/>
    </location>
</feature>
<reference evidence="2 3" key="1">
    <citation type="submission" date="2020-09" db="EMBL/GenBank/DDBJ databases">
        <authorList>
            <person name="Yoon J.-W."/>
        </authorList>
    </citation>
    <scope>NUCLEOTIDE SEQUENCE [LARGE SCALE GENOMIC DNA]</scope>
    <source>
        <strain evidence="2 3">KMU-140</strain>
    </source>
</reference>
<protein>
    <submittedName>
        <fullName evidence="2">VOC family protein</fullName>
    </submittedName>
</protein>
<evidence type="ECO:0000313" key="3">
    <source>
        <dbReference type="Proteomes" id="UP000635384"/>
    </source>
</evidence>
<dbReference type="InterPro" id="IPR037523">
    <property type="entry name" value="VOC_core"/>
</dbReference>
<dbReference type="InterPro" id="IPR004360">
    <property type="entry name" value="Glyas_Fos-R_dOase_dom"/>
</dbReference>
<dbReference type="Gene3D" id="3.10.180.10">
    <property type="entry name" value="2,3-Dihydroxybiphenyl 1,2-Dioxygenase, domain 1"/>
    <property type="match status" value="1"/>
</dbReference>
<dbReference type="Proteomes" id="UP000635384">
    <property type="component" value="Unassembled WGS sequence"/>
</dbReference>
<accession>A0ABR8KXH4</accession>
<dbReference type="SUPFAM" id="SSF54593">
    <property type="entry name" value="Glyoxalase/Bleomycin resistance protein/Dihydroxybiphenyl dioxygenase"/>
    <property type="match status" value="1"/>
</dbReference>
<name>A0ABR8KXH4_9SPHN</name>
<dbReference type="EMBL" id="JACXLC010000001">
    <property type="protein sequence ID" value="MBD2842866.1"/>
    <property type="molecule type" value="Genomic_DNA"/>
</dbReference>
<dbReference type="PANTHER" id="PTHR35006">
    <property type="entry name" value="GLYOXALASE FAMILY PROTEIN (AFU_ORTHOLOGUE AFUA_5G14830)"/>
    <property type="match status" value="1"/>
</dbReference>
<dbReference type="PROSITE" id="PS51819">
    <property type="entry name" value="VOC"/>
    <property type="match status" value="1"/>
</dbReference>
<dbReference type="Pfam" id="PF00903">
    <property type="entry name" value="Glyoxalase"/>
    <property type="match status" value="1"/>
</dbReference>